<protein>
    <submittedName>
        <fullName evidence="1">Uncharacterized protein</fullName>
    </submittedName>
</protein>
<comment type="caution">
    <text evidence="1">The sequence shown here is derived from an EMBL/GenBank/DDBJ whole genome shotgun (WGS) entry which is preliminary data.</text>
</comment>
<accession>A0ABX9IK72</accession>
<sequence length="80" mass="9742">MNINKETRKYHLLGKNKYKVYETMNGYPDKEYGNRWYYILEVSWFIRKTILIIDFEDDTVQYIGVRVLYVNPLRGIKNSL</sequence>
<evidence type="ECO:0000313" key="2">
    <source>
        <dbReference type="Proteomes" id="UP000256491"/>
    </source>
</evidence>
<gene>
    <name evidence="1" type="ORF">DRF57_13120</name>
</gene>
<dbReference type="Proteomes" id="UP000256491">
    <property type="component" value="Unassembled WGS sequence"/>
</dbReference>
<proteinExistence type="predicted"/>
<evidence type="ECO:0000313" key="1">
    <source>
        <dbReference type="EMBL" id="REC74689.1"/>
    </source>
</evidence>
<dbReference type="EMBL" id="QNUF01000014">
    <property type="protein sequence ID" value="REC74689.1"/>
    <property type="molecule type" value="Genomic_DNA"/>
</dbReference>
<organism evidence="1 2">
    <name type="scientific">Chryseobacterium rhizosphaerae</name>
    <dbReference type="NCBI Taxonomy" id="395937"/>
    <lineage>
        <taxon>Bacteria</taxon>
        <taxon>Pseudomonadati</taxon>
        <taxon>Bacteroidota</taxon>
        <taxon>Flavobacteriia</taxon>
        <taxon>Flavobacteriales</taxon>
        <taxon>Weeksellaceae</taxon>
        <taxon>Chryseobacterium group</taxon>
        <taxon>Chryseobacterium</taxon>
    </lineage>
</organism>
<keyword evidence="2" id="KW-1185">Reference proteome</keyword>
<dbReference type="RefSeq" id="WP_115918918.1">
    <property type="nucleotide sequence ID" value="NZ_BJYH01000003.1"/>
</dbReference>
<name>A0ABX9IK72_9FLAO</name>
<reference evidence="1 2" key="1">
    <citation type="journal article" date="2010" name="Syst. Appl. Microbiol.">
        <title>Four new species of Chryseobacterium from the rhizosphere of coastal sand dune plants, Chryseobacterium elymi sp. nov., Chryseobacterium hagamense sp. nov., Chryseobacterium lathyri sp. nov. and Chryseobacterium rhizosphaerae sp. nov.</title>
        <authorList>
            <person name="Cho S.H."/>
            <person name="Lee K.S."/>
            <person name="Shin D.S."/>
            <person name="Han J.H."/>
            <person name="Park K.S."/>
            <person name="Lee C.H."/>
            <person name="Park K.H."/>
            <person name="Kim S.B."/>
        </authorList>
    </citation>
    <scope>NUCLEOTIDE SEQUENCE [LARGE SCALE GENOMIC DNA]</scope>
    <source>
        <strain evidence="1 2">KCTC 22548</strain>
    </source>
</reference>